<keyword evidence="7 9" id="KW-0472">Membrane</keyword>
<dbReference type="InterPro" id="IPR024788">
    <property type="entry name" value="Malectin-like_Carb-bd_dom"/>
</dbReference>
<dbReference type="PROSITE" id="PS00107">
    <property type="entry name" value="PROTEIN_KINASE_ATP"/>
    <property type="match status" value="1"/>
</dbReference>
<evidence type="ECO:0000259" key="11">
    <source>
        <dbReference type="Pfam" id="PF12819"/>
    </source>
</evidence>
<dbReference type="SUPFAM" id="SSF56112">
    <property type="entry name" value="Protein kinase-like (PK-like)"/>
    <property type="match status" value="1"/>
</dbReference>
<keyword evidence="12" id="KW-0675">Receptor</keyword>
<dbReference type="Pfam" id="PF12819">
    <property type="entry name" value="Malectin_like"/>
    <property type="match status" value="1"/>
</dbReference>
<dbReference type="InterPro" id="IPR011009">
    <property type="entry name" value="Kinase-like_dom_sf"/>
</dbReference>
<reference evidence="12" key="1">
    <citation type="submission" date="2015-07" db="EMBL/GenBank/DDBJ databases">
        <title>Transcriptome Assembly of Anthurium amnicola.</title>
        <authorList>
            <person name="Suzuki J."/>
        </authorList>
    </citation>
    <scope>NUCLEOTIDE SEQUENCE</scope>
</reference>
<protein>
    <submittedName>
        <fullName evidence="12">Putative LRR receptor-like serine/threonine-protein kinase At1g05700</fullName>
    </submittedName>
</protein>
<dbReference type="GO" id="GO:0005886">
    <property type="term" value="C:plasma membrane"/>
    <property type="evidence" value="ECO:0007669"/>
    <property type="project" value="UniProtKB-SubCell"/>
</dbReference>
<dbReference type="SUPFAM" id="SSF52058">
    <property type="entry name" value="L domain-like"/>
    <property type="match status" value="1"/>
</dbReference>
<evidence type="ECO:0000256" key="9">
    <source>
        <dbReference type="SAM" id="Phobius"/>
    </source>
</evidence>
<sequence length="622" mass="67968">MWVKGFSFVLCLLLALGAPCHGQSQSGFISIDCGAAAGTDRTTSITYVPDDAYVVGRAGENRIVSSAFSTAGPYSSLRSFPVGTRNCYALSPVQQGNKYLVRAGFLYGNYDSRNQPPAFDLHLGVNLWKRVTTSASVYPVREEIISVAMDDGPISVCLVNTGLGTPFVSLLELRPLPDAIYGVVNGSRPLSLHNNRKDMAKLGNNNGNETRYPDDVYDRLWFPSINQTNWERIATSSPVANPRGDPFQTPPAVLRTATAVLSGSFDFDLLAGVGDELYVAMHFAELEQLPANETREFEVYLNGSLWHEAFSPEYLVGGHVAGLAPRGHQVFNFSLRPTARSTRPPILNGLEVYAWKVFDAVPTDRADVGVMMRIKELYSVGKNWVGDPCVPQNLTWDGVSCSYEASPRIISLNLTASGLTGEIPNLISNLTAIKSLDLSHNDLTGGIPDFLAELQSLHVLDLSSNQLTGIVPSLICQKSLNGSFILSIDGNPNLSYTRDSCQRKEKKKILLPIAIAASAIVVVFIAIAALTWIMKKRRIMTILGKSPVNSQEEVTFSHILKNGLKSKCCYFTFEDIENITSNFKRELGKGGYGKVFHGCLKDKTEVAVKMLSKTSSQGTKEF</sequence>
<evidence type="ECO:0000256" key="8">
    <source>
        <dbReference type="PROSITE-ProRule" id="PRU10141"/>
    </source>
</evidence>
<evidence type="ECO:0000313" key="12">
    <source>
        <dbReference type="EMBL" id="JAT50085.1"/>
    </source>
</evidence>
<organism evidence="12">
    <name type="scientific">Anthurium amnicola</name>
    <dbReference type="NCBI Taxonomy" id="1678845"/>
    <lineage>
        <taxon>Eukaryota</taxon>
        <taxon>Viridiplantae</taxon>
        <taxon>Streptophyta</taxon>
        <taxon>Embryophyta</taxon>
        <taxon>Tracheophyta</taxon>
        <taxon>Spermatophyta</taxon>
        <taxon>Magnoliopsida</taxon>
        <taxon>Liliopsida</taxon>
        <taxon>Araceae</taxon>
        <taxon>Pothoideae</taxon>
        <taxon>Potheae</taxon>
        <taxon>Anthurium</taxon>
    </lineage>
</organism>
<feature type="signal peptide" evidence="10">
    <location>
        <begin position="1"/>
        <end position="22"/>
    </location>
</feature>
<evidence type="ECO:0000256" key="1">
    <source>
        <dbReference type="ARBA" id="ARBA00004162"/>
    </source>
</evidence>
<accession>A0A1D1Y604</accession>
<dbReference type="PROSITE" id="PS51450">
    <property type="entry name" value="LRR"/>
    <property type="match status" value="1"/>
</dbReference>
<evidence type="ECO:0000256" key="2">
    <source>
        <dbReference type="ARBA" id="ARBA00022614"/>
    </source>
</evidence>
<dbReference type="InterPro" id="IPR001611">
    <property type="entry name" value="Leu-rich_rpt"/>
</dbReference>
<dbReference type="InterPro" id="IPR032675">
    <property type="entry name" value="LRR_dom_sf"/>
</dbReference>
<feature type="transmembrane region" description="Helical" evidence="9">
    <location>
        <begin position="509"/>
        <end position="533"/>
    </location>
</feature>
<dbReference type="InterPro" id="IPR017441">
    <property type="entry name" value="Protein_kinase_ATP_BS"/>
</dbReference>
<dbReference type="AlphaFoldDB" id="A0A1D1Y604"/>
<gene>
    <name evidence="12" type="primary">At1g05700_12</name>
    <name evidence="12" type="ORF">g.97911</name>
</gene>
<evidence type="ECO:0000256" key="6">
    <source>
        <dbReference type="ARBA" id="ARBA00022989"/>
    </source>
</evidence>
<keyword evidence="8" id="KW-0547">Nucleotide-binding</keyword>
<keyword evidence="4 10" id="KW-0732">Signal</keyword>
<name>A0A1D1Y604_9ARAE</name>
<keyword evidence="2" id="KW-0433">Leucine-rich repeat</keyword>
<dbReference type="PANTHER" id="PTHR45631:SF202">
    <property type="entry name" value="SENESCENCE-INDUCED RECEPTOR-LIKE SERINE_THREONINE-PROTEIN KINASE"/>
    <property type="match status" value="1"/>
</dbReference>
<feature type="non-terminal residue" evidence="12">
    <location>
        <position position="622"/>
    </location>
</feature>
<feature type="domain" description="Malectin-like" evidence="11">
    <location>
        <begin position="31"/>
        <end position="354"/>
    </location>
</feature>
<proteinExistence type="predicted"/>
<comment type="subcellular location">
    <subcellularLocation>
        <location evidence="1">Cell membrane</location>
        <topology evidence="1">Single-pass membrane protein</topology>
    </subcellularLocation>
</comment>
<evidence type="ECO:0000256" key="3">
    <source>
        <dbReference type="ARBA" id="ARBA00022692"/>
    </source>
</evidence>
<feature type="chain" id="PRO_5008899969" evidence="10">
    <location>
        <begin position="23"/>
        <end position="622"/>
    </location>
</feature>
<dbReference type="FunFam" id="3.80.10.10:FF:000129">
    <property type="entry name" value="Leucine-rich repeat receptor-like kinase"/>
    <property type="match status" value="1"/>
</dbReference>
<dbReference type="GO" id="GO:0005524">
    <property type="term" value="F:ATP binding"/>
    <property type="evidence" value="ECO:0007669"/>
    <property type="project" value="UniProtKB-UniRule"/>
</dbReference>
<keyword evidence="12" id="KW-0808">Transferase</keyword>
<dbReference type="GO" id="GO:0016301">
    <property type="term" value="F:kinase activity"/>
    <property type="evidence" value="ECO:0007669"/>
    <property type="project" value="UniProtKB-KW"/>
</dbReference>
<dbReference type="Gene3D" id="3.80.10.10">
    <property type="entry name" value="Ribonuclease Inhibitor"/>
    <property type="match status" value="1"/>
</dbReference>
<evidence type="ECO:0000256" key="4">
    <source>
        <dbReference type="ARBA" id="ARBA00022729"/>
    </source>
</evidence>
<dbReference type="PRINTS" id="PR00019">
    <property type="entry name" value="LEURICHRPT"/>
</dbReference>
<keyword evidence="6 9" id="KW-1133">Transmembrane helix</keyword>
<evidence type="ECO:0000256" key="7">
    <source>
        <dbReference type="ARBA" id="ARBA00023136"/>
    </source>
</evidence>
<dbReference type="PANTHER" id="PTHR45631">
    <property type="entry name" value="OS07G0107800 PROTEIN-RELATED"/>
    <property type="match status" value="1"/>
</dbReference>
<dbReference type="Pfam" id="PF00560">
    <property type="entry name" value="LRR_1"/>
    <property type="match status" value="2"/>
</dbReference>
<keyword evidence="3 9" id="KW-0812">Transmembrane</keyword>
<feature type="binding site" evidence="8">
    <location>
        <position position="609"/>
    </location>
    <ligand>
        <name>ATP</name>
        <dbReference type="ChEBI" id="CHEBI:30616"/>
    </ligand>
</feature>
<keyword evidence="5" id="KW-0677">Repeat</keyword>
<keyword evidence="8" id="KW-0067">ATP-binding</keyword>
<evidence type="ECO:0000256" key="10">
    <source>
        <dbReference type="SAM" id="SignalP"/>
    </source>
</evidence>
<dbReference type="Gene3D" id="3.30.200.20">
    <property type="entry name" value="Phosphorylase Kinase, domain 1"/>
    <property type="match status" value="1"/>
</dbReference>
<dbReference type="EMBL" id="GDJX01017851">
    <property type="protein sequence ID" value="JAT50085.1"/>
    <property type="molecule type" value="Transcribed_RNA"/>
</dbReference>
<evidence type="ECO:0000256" key="5">
    <source>
        <dbReference type="ARBA" id="ARBA00022737"/>
    </source>
</evidence>
<keyword evidence="12" id="KW-0418">Kinase</keyword>